<organism evidence="1 2">
    <name type="scientific">Exophiala oligosperma</name>
    <dbReference type="NCBI Taxonomy" id="215243"/>
    <lineage>
        <taxon>Eukaryota</taxon>
        <taxon>Fungi</taxon>
        <taxon>Dikarya</taxon>
        <taxon>Ascomycota</taxon>
        <taxon>Pezizomycotina</taxon>
        <taxon>Eurotiomycetes</taxon>
        <taxon>Chaetothyriomycetidae</taxon>
        <taxon>Chaetothyriales</taxon>
        <taxon>Herpotrichiellaceae</taxon>
        <taxon>Exophiala</taxon>
    </lineage>
</organism>
<dbReference type="Proteomes" id="UP000053342">
    <property type="component" value="Unassembled WGS sequence"/>
</dbReference>
<sequence>MGVTLRAAVEAGRAAWLANLTIAEKAWPVRQLYTLYRMLLENREDLLEVCNRDFSHEPIFWEREFASLVEDIGALILSLEAPTTPAIGKSHFGTFTTSLRPRGVSLILSTSKNPLRFVLAPLAASIAARNVVILGTTRLDKFWSLIEQKVLTHLDTFAIQVVVATLSDISPEHFDQIYIIAEDEDREKYSELIKLPHVSWHQASGAFKVAVVDGGPLNVSSCASEISTKHDQLTSVIVQDEHFNSLCDAICKCMVNAGSNTKTLSLDLPKCRRLTSIFYTMDWMGLATQSSTPDLHFLLQTAQRAGAVLLLKSSSLEQCLDSLCQISNIAQATLLNPRSKEHERYFQDWARSTVVAFRSIPSSVPEVITYYSGATTDHPITTFPPALFAITHVEVVECVSTTADTPRAIRQSYESRFPVPKQEAPGGRIDFFVQVDCALKAVGSVLGLCVLVGAWYTHKAVRTSYFSA</sequence>
<dbReference type="RefSeq" id="XP_016260546.1">
    <property type="nucleotide sequence ID" value="XM_016408792.1"/>
</dbReference>
<evidence type="ECO:0000313" key="1">
    <source>
        <dbReference type="EMBL" id="KIW40330.1"/>
    </source>
</evidence>
<dbReference type="InterPro" id="IPR016162">
    <property type="entry name" value="Ald_DH_N"/>
</dbReference>
<dbReference type="Gene3D" id="3.40.605.10">
    <property type="entry name" value="Aldehyde Dehydrogenase, Chain A, domain 1"/>
    <property type="match status" value="1"/>
</dbReference>
<proteinExistence type="predicted"/>
<keyword evidence="2" id="KW-1185">Reference proteome</keyword>
<evidence type="ECO:0000313" key="2">
    <source>
        <dbReference type="Proteomes" id="UP000053342"/>
    </source>
</evidence>
<dbReference type="SUPFAM" id="SSF53720">
    <property type="entry name" value="ALDH-like"/>
    <property type="match status" value="1"/>
</dbReference>
<name>A0A0D2DCY6_9EURO</name>
<dbReference type="GO" id="GO:0016491">
    <property type="term" value="F:oxidoreductase activity"/>
    <property type="evidence" value="ECO:0007669"/>
    <property type="project" value="InterPro"/>
</dbReference>
<accession>A0A0D2DCY6</accession>
<protein>
    <recommendedName>
        <fullName evidence="3">Aldehyde dehydrogenase domain-containing protein</fullName>
    </recommendedName>
</protein>
<dbReference type="GeneID" id="27359611"/>
<dbReference type="OrthoDB" id="5065825at2759"/>
<dbReference type="HOGENOM" id="CLU_549930_0_0_1"/>
<reference evidence="1 2" key="1">
    <citation type="submission" date="2015-01" db="EMBL/GenBank/DDBJ databases">
        <title>The Genome Sequence of Exophiala oligosperma CBS72588.</title>
        <authorList>
            <consortium name="The Broad Institute Genomics Platform"/>
            <person name="Cuomo C."/>
            <person name="de Hoog S."/>
            <person name="Gorbushina A."/>
            <person name="Stielow B."/>
            <person name="Teixiera M."/>
            <person name="Abouelleil A."/>
            <person name="Chapman S.B."/>
            <person name="Priest M."/>
            <person name="Young S.K."/>
            <person name="Wortman J."/>
            <person name="Nusbaum C."/>
            <person name="Birren B."/>
        </authorList>
    </citation>
    <scope>NUCLEOTIDE SEQUENCE [LARGE SCALE GENOMIC DNA]</scope>
    <source>
        <strain evidence="1 2">CBS 72588</strain>
    </source>
</reference>
<dbReference type="InterPro" id="IPR016161">
    <property type="entry name" value="Ald_DH/histidinol_DH"/>
</dbReference>
<evidence type="ECO:0008006" key="3">
    <source>
        <dbReference type="Google" id="ProtNLM"/>
    </source>
</evidence>
<dbReference type="EMBL" id="KN847338">
    <property type="protein sequence ID" value="KIW40330.1"/>
    <property type="molecule type" value="Genomic_DNA"/>
</dbReference>
<dbReference type="AlphaFoldDB" id="A0A0D2DCY6"/>
<gene>
    <name evidence="1" type="ORF">PV06_07537</name>
</gene>
<dbReference type="VEuPathDB" id="FungiDB:PV06_07537"/>
<dbReference type="STRING" id="215243.A0A0D2DCY6"/>